<feature type="compositionally biased region" description="Low complexity" evidence="1">
    <location>
        <begin position="150"/>
        <end position="164"/>
    </location>
</feature>
<sequence>MLAALVVQTKKAGEETDNEERAEGKTESMLKLAGHLFVHCHRFLAVAAQCGVPIPDRRSSALDQSLLSEGDESEDRGKPASTTIGVVHRPQMRQREATATPRAVRSMGDLRTPRQGVGGCDAPPVPSLRGTARPGQTRRASEHGHRGGQSSISSISSTSSSSSSQLIRTPPMLEFPSGPTPAVQVLDALRHTRCRPAKLRGAREGLYSMTTALADAVCMLTSASAMSEEEEKAALLRSAMGALKAAADCAAAVKLFLNRTAVGERGLVVHLPRPGQTSPVVGPRAKVVFEEAKGEASPVGMLGQRFVEMEDEDRTIQAFTDAESTW</sequence>
<dbReference type="eggNOG" id="KOG3417">
    <property type="taxonomic scope" value="Eukaryota"/>
</dbReference>
<accession>S7R6E8</accession>
<feature type="region of interest" description="Disordered" evidence="1">
    <location>
        <begin position="66"/>
        <end position="176"/>
    </location>
</feature>
<dbReference type="KEGG" id="gtr:GLOTRDRAFT_134416"/>
<dbReference type="HOGENOM" id="CLU_852726_0_0_1"/>
<gene>
    <name evidence="2" type="ORF">GLOTRDRAFT_134416</name>
</gene>
<proteinExistence type="predicted"/>
<evidence type="ECO:0000313" key="2">
    <source>
        <dbReference type="EMBL" id="EPQ49945.1"/>
    </source>
</evidence>
<reference evidence="2 3" key="1">
    <citation type="journal article" date="2012" name="Science">
        <title>The Paleozoic origin of enzymatic lignin decomposition reconstructed from 31 fungal genomes.</title>
        <authorList>
            <person name="Floudas D."/>
            <person name="Binder M."/>
            <person name="Riley R."/>
            <person name="Barry K."/>
            <person name="Blanchette R.A."/>
            <person name="Henrissat B."/>
            <person name="Martinez A.T."/>
            <person name="Otillar R."/>
            <person name="Spatafora J.W."/>
            <person name="Yadav J.S."/>
            <person name="Aerts A."/>
            <person name="Benoit I."/>
            <person name="Boyd A."/>
            <person name="Carlson A."/>
            <person name="Copeland A."/>
            <person name="Coutinho P.M."/>
            <person name="de Vries R.P."/>
            <person name="Ferreira P."/>
            <person name="Findley K."/>
            <person name="Foster B."/>
            <person name="Gaskell J."/>
            <person name="Glotzer D."/>
            <person name="Gorecki P."/>
            <person name="Heitman J."/>
            <person name="Hesse C."/>
            <person name="Hori C."/>
            <person name="Igarashi K."/>
            <person name="Jurgens J.A."/>
            <person name="Kallen N."/>
            <person name="Kersten P."/>
            <person name="Kohler A."/>
            <person name="Kuees U."/>
            <person name="Kumar T.K.A."/>
            <person name="Kuo A."/>
            <person name="LaButti K."/>
            <person name="Larrondo L.F."/>
            <person name="Lindquist E."/>
            <person name="Ling A."/>
            <person name="Lombard V."/>
            <person name="Lucas S."/>
            <person name="Lundell T."/>
            <person name="Martin R."/>
            <person name="McLaughlin D.J."/>
            <person name="Morgenstern I."/>
            <person name="Morin E."/>
            <person name="Murat C."/>
            <person name="Nagy L.G."/>
            <person name="Nolan M."/>
            <person name="Ohm R.A."/>
            <person name="Patyshakuliyeva A."/>
            <person name="Rokas A."/>
            <person name="Ruiz-Duenas F.J."/>
            <person name="Sabat G."/>
            <person name="Salamov A."/>
            <person name="Samejima M."/>
            <person name="Schmutz J."/>
            <person name="Slot J.C."/>
            <person name="St John F."/>
            <person name="Stenlid J."/>
            <person name="Sun H."/>
            <person name="Sun S."/>
            <person name="Syed K."/>
            <person name="Tsang A."/>
            <person name="Wiebenga A."/>
            <person name="Young D."/>
            <person name="Pisabarro A."/>
            <person name="Eastwood D.C."/>
            <person name="Martin F."/>
            <person name="Cullen D."/>
            <person name="Grigoriev I.V."/>
            <person name="Hibbett D.S."/>
        </authorList>
    </citation>
    <scope>NUCLEOTIDE SEQUENCE [LARGE SCALE GENOMIC DNA]</scope>
    <source>
        <strain evidence="2 3">ATCC 11539</strain>
    </source>
</reference>
<dbReference type="OrthoDB" id="28357at2759"/>
<organism evidence="2 3">
    <name type="scientific">Gloeophyllum trabeum (strain ATCC 11539 / FP-39264 / Madison 617)</name>
    <name type="common">Brown rot fungus</name>
    <dbReference type="NCBI Taxonomy" id="670483"/>
    <lineage>
        <taxon>Eukaryota</taxon>
        <taxon>Fungi</taxon>
        <taxon>Dikarya</taxon>
        <taxon>Basidiomycota</taxon>
        <taxon>Agaricomycotina</taxon>
        <taxon>Agaricomycetes</taxon>
        <taxon>Gloeophyllales</taxon>
        <taxon>Gloeophyllaceae</taxon>
        <taxon>Gloeophyllum</taxon>
    </lineage>
</organism>
<feature type="compositionally biased region" description="Basic and acidic residues" evidence="1">
    <location>
        <begin position="11"/>
        <end position="26"/>
    </location>
</feature>
<protein>
    <submittedName>
        <fullName evidence="2">Uncharacterized protein</fullName>
    </submittedName>
</protein>
<name>S7R6E8_GLOTA</name>
<feature type="region of interest" description="Disordered" evidence="1">
    <location>
        <begin position="6"/>
        <end position="26"/>
    </location>
</feature>
<evidence type="ECO:0000256" key="1">
    <source>
        <dbReference type="SAM" id="MobiDB-lite"/>
    </source>
</evidence>
<dbReference type="AlphaFoldDB" id="S7R6E8"/>
<dbReference type="EMBL" id="KB469453">
    <property type="protein sequence ID" value="EPQ49945.1"/>
    <property type="molecule type" value="Genomic_DNA"/>
</dbReference>
<dbReference type="GeneID" id="19303039"/>
<evidence type="ECO:0000313" key="3">
    <source>
        <dbReference type="Proteomes" id="UP000030669"/>
    </source>
</evidence>
<dbReference type="Proteomes" id="UP000030669">
    <property type="component" value="Unassembled WGS sequence"/>
</dbReference>
<dbReference type="STRING" id="670483.S7R6E8"/>
<keyword evidence="3" id="KW-1185">Reference proteome</keyword>
<dbReference type="RefSeq" id="XP_007871598.1">
    <property type="nucleotide sequence ID" value="XM_007873407.1"/>
</dbReference>